<dbReference type="RefSeq" id="WP_014887546.1">
    <property type="nucleotide sequence ID" value="NC_018418.1"/>
</dbReference>
<name>J3TEM6_CARRU</name>
<protein>
    <recommendedName>
        <fullName evidence="4 5">Small ribosomal subunit protein uS2</fullName>
    </recommendedName>
</protein>
<evidence type="ECO:0000256" key="3">
    <source>
        <dbReference type="ARBA" id="ARBA00023274"/>
    </source>
</evidence>
<sequence>MKIIHLINSNIFIGNNKKLLNFSMKKYIQYTINNFSILNLKKIIISILLLKKYIKNIYKKKLNILLIGTKNYIREIIYKFARSIKQSFVCNKWIPGSLTNLKNYKKMINKSKIIRKKISFKNYTKKEKIFFLKKEKKIEVLFGGFRNLKKIPKLILITDINKEKIIINEAKRLNIKIAAFSDSNNNCSKIDFVLPCNNNSICSINIIFNILFKNLC</sequence>
<dbReference type="PRINTS" id="PR00395">
    <property type="entry name" value="RIBOSOMALS2"/>
</dbReference>
<evidence type="ECO:0000313" key="6">
    <source>
        <dbReference type="EMBL" id="AFP84247.1"/>
    </source>
</evidence>
<keyword evidence="2 5" id="KW-0689">Ribosomal protein</keyword>
<dbReference type="InterPro" id="IPR023591">
    <property type="entry name" value="Ribosomal_uS2_flav_dom_sf"/>
</dbReference>
<gene>
    <name evidence="5 6" type="primary">rpsB</name>
    <name evidence="6" type="ORF">A357_021</name>
</gene>
<proteinExistence type="inferred from homology"/>
<evidence type="ECO:0000256" key="5">
    <source>
        <dbReference type="HAMAP-Rule" id="MF_00291"/>
    </source>
</evidence>
<dbReference type="InterPro" id="IPR001865">
    <property type="entry name" value="Ribosomal_uS2"/>
</dbReference>
<dbReference type="STRING" id="1202540.A357_021"/>
<dbReference type="HAMAP" id="MF_00291_B">
    <property type="entry name" value="Ribosomal_uS2_B"/>
    <property type="match status" value="1"/>
</dbReference>
<dbReference type="PATRIC" id="fig|1202540.3.peg.21"/>
<organism evidence="6 7">
    <name type="scientific">Candidatus Carsonella ruddii PC isolate NHV</name>
    <dbReference type="NCBI Taxonomy" id="1202540"/>
    <lineage>
        <taxon>Bacteria</taxon>
        <taxon>Pseudomonadati</taxon>
        <taxon>Pseudomonadota</taxon>
        <taxon>Gammaproteobacteria</taxon>
        <taxon>Oceanospirillales</taxon>
        <taxon>Halomonadaceae</taxon>
        <taxon>Zymobacter group</taxon>
        <taxon>Candidatus Carsonella</taxon>
    </lineage>
</organism>
<comment type="similarity">
    <text evidence="1 5">Belongs to the universal ribosomal protein uS2 family.</text>
</comment>
<dbReference type="NCBIfam" id="TIGR01011">
    <property type="entry name" value="rpsB_bact"/>
    <property type="match status" value="1"/>
</dbReference>
<evidence type="ECO:0000256" key="1">
    <source>
        <dbReference type="ARBA" id="ARBA00006242"/>
    </source>
</evidence>
<dbReference type="CDD" id="cd01425">
    <property type="entry name" value="RPS2"/>
    <property type="match status" value="1"/>
</dbReference>
<dbReference type="HOGENOM" id="CLU_040318_1_2_6"/>
<dbReference type="PANTHER" id="PTHR12534">
    <property type="entry name" value="30S RIBOSOMAL PROTEIN S2 PROKARYOTIC AND ORGANELLAR"/>
    <property type="match status" value="1"/>
</dbReference>
<dbReference type="KEGG" id="crv:A357_021"/>
<dbReference type="InterPro" id="IPR005706">
    <property type="entry name" value="Ribosomal_uS2_bac/mit/plastid"/>
</dbReference>
<keyword evidence="3 5" id="KW-0687">Ribonucleoprotein</keyword>
<reference evidence="6 7" key="1">
    <citation type="journal article" date="2012" name="Mol. Biol. Evol.">
        <title>Genome reduction and co-evolution between the primary and secondary bacterial symbionts of psyllids.</title>
        <authorList>
            <person name="Sloan D.B."/>
            <person name="Moran N.A."/>
        </authorList>
    </citation>
    <scope>NUCLEOTIDE SEQUENCE [LARGE SCALE GENOMIC DNA]</scope>
    <source>
        <strain evidence="6 7">PC</strain>
    </source>
</reference>
<evidence type="ECO:0000313" key="7">
    <source>
        <dbReference type="Proteomes" id="UP000003935"/>
    </source>
</evidence>
<dbReference type="SUPFAM" id="SSF52313">
    <property type="entry name" value="Ribosomal protein S2"/>
    <property type="match status" value="1"/>
</dbReference>
<accession>J3TEM6</accession>
<dbReference type="Pfam" id="PF00318">
    <property type="entry name" value="Ribosomal_S2"/>
    <property type="match status" value="1"/>
</dbReference>
<dbReference type="GO" id="GO:0006412">
    <property type="term" value="P:translation"/>
    <property type="evidence" value="ECO:0007669"/>
    <property type="project" value="UniProtKB-UniRule"/>
</dbReference>
<evidence type="ECO:0000256" key="2">
    <source>
        <dbReference type="ARBA" id="ARBA00022980"/>
    </source>
</evidence>
<dbReference type="PANTHER" id="PTHR12534:SF0">
    <property type="entry name" value="SMALL RIBOSOMAL SUBUNIT PROTEIN US2M"/>
    <property type="match status" value="1"/>
</dbReference>
<dbReference type="Gene3D" id="1.10.287.610">
    <property type="entry name" value="Helix hairpin bin"/>
    <property type="match status" value="1"/>
</dbReference>
<evidence type="ECO:0000256" key="4">
    <source>
        <dbReference type="ARBA" id="ARBA00035256"/>
    </source>
</evidence>
<dbReference type="GO" id="GO:0015935">
    <property type="term" value="C:small ribosomal subunit"/>
    <property type="evidence" value="ECO:0007669"/>
    <property type="project" value="InterPro"/>
</dbReference>
<dbReference type="AlphaFoldDB" id="J3TEM6"/>
<dbReference type="OrthoDB" id="9808036at2"/>
<dbReference type="Proteomes" id="UP000003935">
    <property type="component" value="Chromosome"/>
</dbReference>
<dbReference type="EMBL" id="CP003545">
    <property type="protein sequence ID" value="AFP84247.1"/>
    <property type="molecule type" value="Genomic_DNA"/>
</dbReference>
<dbReference type="Gene3D" id="3.40.50.10490">
    <property type="entry name" value="Glucose-6-phosphate isomerase like protein, domain 1"/>
    <property type="match status" value="1"/>
</dbReference>
<dbReference type="GO" id="GO:0003735">
    <property type="term" value="F:structural constituent of ribosome"/>
    <property type="evidence" value="ECO:0007669"/>
    <property type="project" value="InterPro"/>
</dbReference>